<comment type="catalytic activity">
    <reaction evidence="2">
        <text>2 GTP = 3',3'-c-di-GMP + 2 diphosphate</text>
        <dbReference type="Rhea" id="RHEA:24898"/>
        <dbReference type="ChEBI" id="CHEBI:33019"/>
        <dbReference type="ChEBI" id="CHEBI:37565"/>
        <dbReference type="ChEBI" id="CHEBI:58805"/>
        <dbReference type="EC" id="2.7.7.65"/>
    </reaction>
</comment>
<organism evidence="5 6">
    <name type="scientific">Tepidicaulis marinus</name>
    <dbReference type="NCBI Taxonomy" id="1333998"/>
    <lineage>
        <taxon>Bacteria</taxon>
        <taxon>Pseudomonadati</taxon>
        <taxon>Pseudomonadota</taxon>
        <taxon>Alphaproteobacteria</taxon>
        <taxon>Hyphomicrobiales</taxon>
        <taxon>Parvibaculaceae</taxon>
        <taxon>Tepidicaulis</taxon>
    </lineage>
</organism>
<accession>A0A081B982</accession>
<dbReference type="CDD" id="cd01949">
    <property type="entry name" value="GGDEF"/>
    <property type="match status" value="1"/>
</dbReference>
<dbReference type="InterPro" id="IPR000160">
    <property type="entry name" value="GGDEF_dom"/>
</dbReference>
<reference evidence="5 6" key="1">
    <citation type="submission" date="2014-07" db="EMBL/GenBank/DDBJ databases">
        <title>Tepidicaulis marinum gen. nov., sp. nov., a novel marine bacterium denitrifying nitrate to nitrous oxide strictly under microaerobic conditions.</title>
        <authorList>
            <person name="Takeuchi M."/>
            <person name="Yamagishi T."/>
            <person name="Kamagata Y."/>
            <person name="Oshima K."/>
            <person name="Hattori M."/>
            <person name="Katayama T."/>
            <person name="Hanada S."/>
            <person name="Tamaki H."/>
            <person name="Marumo K."/>
            <person name="Maeda H."/>
            <person name="Nedachi M."/>
            <person name="Iwasaki W."/>
            <person name="Suwa Y."/>
            <person name="Sakata S."/>
        </authorList>
    </citation>
    <scope>NUCLEOTIDE SEQUENCE [LARGE SCALE GENOMIC DNA]</scope>
    <source>
        <strain evidence="5 6">MA2</strain>
    </source>
</reference>
<evidence type="ECO:0000256" key="3">
    <source>
        <dbReference type="SAM" id="Coils"/>
    </source>
</evidence>
<protein>
    <recommendedName>
        <fullName evidence="1">diguanylate cyclase</fullName>
        <ecNumber evidence="1">2.7.7.65</ecNumber>
    </recommendedName>
</protein>
<sequence length="344" mass="37784">MVEKFGTQAFDFLRGHKITPTPRHYEIAYAHMSGANPALSEALTLALKEGAQCDDALLEEIGAQFLHNPESLADTTNDTSAQLQNEMERVSKLIETATNDTSRFGDSMQGVSRNLSANTKPEDLAIVIETIVSASRQMESRSRELEGELQASQEEISELRKRLESARNEAFTDPLTGIANRKAFDEELHKASREAMETGTSFCLLLGDIDHFKRFNDTYGHQTGDQVLKLVAGCMMANVKGRDTAARYGGEEFAVILPKTALRDAQTLANSIREMVQSRELVKRSTGEQLGRITMSIGAAEFRFGEPLNELVERADTCLYAAKDSGRNCVIAETSLPAQKAAAS</sequence>
<dbReference type="GO" id="GO:0052621">
    <property type="term" value="F:diguanylate cyclase activity"/>
    <property type="evidence" value="ECO:0007669"/>
    <property type="project" value="UniProtKB-EC"/>
</dbReference>
<name>A0A081B982_9HYPH</name>
<dbReference type="GO" id="GO:1902201">
    <property type="term" value="P:negative regulation of bacterial-type flagellum-dependent cell motility"/>
    <property type="evidence" value="ECO:0007669"/>
    <property type="project" value="TreeGrafter"/>
</dbReference>
<dbReference type="InterPro" id="IPR029787">
    <property type="entry name" value="Nucleotide_cyclase"/>
</dbReference>
<gene>
    <name evidence="5" type="ORF">M2A_1099</name>
</gene>
<dbReference type="Proteomes" id="UP000028702">
    <property type="component" value="Unassembled WGS sequence"/>
</dbReference>
<dbReference type="SMART" id="SM00267">
    <property type="entry name" value="GGDEF"/>
    <property type="match status" value="1"/>
</dbReference>
<proteinExistence type="predicted"/>
<feature type="domain" description="GGDEF" evidence="4">
    <location>
        <begin position="200"/>
        <end position="335"/>
    </location>
</feature>
<dbReference type="SUPFAM" id="SSF55073">
    <property type="entry name" value="Nucleotide cyclase"/>
    <property type="match status" value="1"/>
</dbReference>
<keyword evidence="3" id="KW-0175">Coiled coil</keyword>
<dbReference type="eggNOG" id="COG3706">
    <property type="taxonomic scope" value="Bacteria"/>
</dbReference>
<feature type="coiled-coil region" evidence="3">
    <location>
        <begin position="135"/>
        <end position="169"/>
    </location>
</feature>
<dbReference type="STRING" id="1333998.M2A_1099"/>
<dbReference type="GO" id="GO:0043709">
    <property type="term" value="P:cell adhesion involved in single-species biofilm formation"/>
    <property type="evidence" value="ECO:0007669"/>
    <property type="project" value="TreeGrafter"/>
</dbReference>
<dbReference type="PANTHER" id="PTHR45138">
    <property type="entry name" value="REGULATORY COMPONENTS OF SENSORY TRANSDUCTION SYSTEM"/>
    <property type="match status" value="1"/>
</dbReference>
<keyword evidence="6" id="KW-1185">Reference proteome</keyword>
<dbReference type="Gene3D" id="3.30.70.270">
    <property type="match status" value="1"/>
</dbReference>
<dbReference type="Pfam" id="PF00990">
    <property type="entry name" value="GGDEF"/>
    <property type="match status" value="1"/>
</dbReference>
<dbReference type="PANTHER" id="PTHR45138:SF9">
    <property type="entry name" value="DIGUANYLATE CYCLASE DGCM-RELATED"/>
    <property type="match status" value="1"/>
</dbReference>
<dbReference type="InterPro" id="IPR043128">
    <property type="entry name" value="Rev_trsase/Diguanyl_cyclase"/>
</dbReference>
<evidence type="ECO:0000256" key="1">
    <source>
        <dbReference type="ARBA" id="ARBA00012528"/>
    </source>
</evidence>
<evidence type="ECO:0000313" key="5">
    <source>
        <dbReference type="EMBL" id="GAK44600.1"/>
    </source>
</evidence>
<dbReference type="AlphaFoldDB" id="A0A081B982"/>
<dbReference type="GO" id="GO:0005886">
    <property type="term" value="C:plasma membrane"/>
    <property type="evidence" value="ECO:0007669"/>
    <property type="project" value="TreeGrafter"/>
</dbReference>
<evidence type="ECO:0000313" key="6">
    <source>
        <dbReference type="Proteomes" id="UP000028702"/>
    </source>
</evidence>
<evidence type="ECO:0000256" key="2">
    <source>
        <dbReference type="ARBA" id="ARBA00034247"/>
    </source>
</evidence>
<dbReference type="EC" id="2.7.7.65" evidence="1"/>
<dbReference type="InterPro" id="IPR050469">
    <property type="entry name" value="Diguanylate_Cyclase"/>
</dbReference>
<dbReference type="EMBL" id="BBIO01000004">
    <property type="protein sequence ID" value="GAK44600.1"/>
    <property type="molecule type" value="Genomic_DNA"/>
</dbReference>
<dbReference type="NCBIfam" id="TIGR00254">
    <property type="entry name" value="GGDEF"/>
    <property type="match status" value="1"/>
</dbReference>
<comment type="caution">
    <text evidence="5">The sequence shown here is derived from an EMBL/GenBank/DDBJ whole genome shotgun (WGS) entry which is preliminary data.</text>
</comment>
<evidence type="ECO:0000259" key="4">
    <source>
        <dbReference type="PROSITE" id="PS50887"/>
    </source>
</evidence>
<dbReference type="FunFam" id="3.30.70.270:FF:000001">
    <property type="entry name" value="Diguanylate cyclase domain protein"/>
    <property type="match status" value="1"/>
</dbReference>
<dbReference type="PROSITE" id="PS50887">
    <property type="entry name" value="GGDEF"/>
    <property type="match status" value="1"/>
</dbReference>